<gene>
    <name evidence="2" type="ORF">GBAR_LOCUS1000</name>
</gene>
<dbReference type="PANTHER" id="PTHR12110:SF21">
    <property type="entry name" value="XYLOSE ISOMERASE-LIKE TIM BARREL DOMAIN-CONTAINING PROTEIN"/>
    <property type="match status" value="1"/>
</dbReference>
<dbReference type="InterPro" id="IPR050312">
    <property type="entry name" value="IolE/XylAMocC-like"/>
</dbReference>
<dbReference type="PANTHER" id="PTHR12110">
    <property type="entry name" value="HYDROXYPYRUVATE ISOMERASE"/>
    <property type="match status" value="1"/>
</dbReference>
<dbReference type="Gene3D" id="3.20.20.150">
    <property type="entry name" value="Divalent-metal-dependent TIM barrel enzymes"/>
    <property type="match status" value="1"/>
</dbReference>
<dbReference type="SUPFAM" id="SSF51658">
    <property type="entry name" value="Xylose isomerase-like"/>
    <property type="match status" value="1"/>
</dbReference>
<comment type="caution">
    <text evidence="2">The sequence shown here is derived from an EMBL/GenBank/DDBJ whole genome shotgun (WGS) entry which is preliminary data.</text>
</comment>
<name>A0AA35VU62_GEOBA</name>
<dbReference type="Proteomes" id="UP001174909">
    <property type="component" value="Unassembled WGS sequence"/>
</dbReference>
<keyword evidence="3" id="KW-1185">Reference proteome</keyword>
<evidence type="ECO:0000313" key="2">
    <source>
        <dbReference type="EMBL" id="CAI7992443.1"/>
    </source>
</evidence>
<reference evidence="2" key="1">
    <citation type="submission" date="2023-03" db="EMBL/GenBank/DDBJ databases">
        <authorList>
            <person name="Steffen K."/>
            <person name="Cardenas P."/>
        </authorList>
    </citation>
    <scope>NUCLEOTIDE SEQUENCE</scope>
</reference>
<dbReference type="AlphaFoldDB" id="A0AA35VU62"/>
<evidence type="ECO:0000313" key="3">
    <source>
        <dbReference type="Proteomes" id="UP001174909"/>
    </source>
</evidence>
<dbReference type="InterPro" id="IPR013022">
    <property type="entry name" value="Xyl_isomerase-like_TIM-brl"/>
</dbReference>
<dbReference type="EMBL" id="CASHTH010000145">
    <property type="protein sequence ID" value="CAI7992443.1"/>
    <property type="molecule type" value="Genomic_DNA"/>
</dbReference>
<dbReference type="Pfam" id="PF01261">
    <property type="entry name" value="AP_endonuc_2"/>
    <property type="match status" value="1"/>
</dbReference>
<evidence type="ECO:0000259" key="1">
    <source>
        <dbReference type="Pfam" id="PF01261"/>
    </source>
</evidence>
<sequence>MRIAICNEMFENWKIEDVFTYAAELGYEAVEIAPFTLADSVLDISESERTRIRKAAESAKIEIAGLHWLLVSPPGLYINHPDADIRKETRDYFLALINLCADLDGKVMVIGSPQQRNVMEPLSFEEAWEYALATFSEGAELAGERDVMLCMEPLSSDQTNFITHPDKAVEMVNAVNHPNFQMILDVCSTAKEGLDMPTQIRNCAPHVAHFHSNDDNGYLPGSGSVDYPPIIEALKEIDYKGYVSTEVFDFKPDPQTIAKQSIEFVKSLL</sequence>
<feature type="domain" description="Xylose isomerase-like TIM barrel" evidence="1">
    <location>
        <begin position="19"/>
        <end position="267"/>
    </location>
</feature>
<dbReference type="InterPro" id="IPR036237">
    <property type="entry name" value="Xyl_isomerase-like_sf"/>
</dbReference>
<proteinExistence type="predicted"/>
<accession>A0AA35VU62</accession>
<organism evidence="2 3">
    <name type="scientific">Geodia barretti</name>
    <name type="common">Barrett's horny sponge</name>
    <dbReference type="NCBI Taxonomy" id="519541"/>
    <lineage>
        <taxon>Eukaryota</taxon>
        <taxon>Metazoa</taxon>
        <taxon>Porifera</taxon>
        <taxon>Demospongiae</taxon>
        <taxon>Heteroscleromorpha</taxon>
        <taxon>Tetractinellida</taxon>
        <taxon>Astrophorina</taxon>
        <taxon>Geodiidae</taxon>
        <taxon>Geodia</taxon>
    </lineage>
</organism>
<protein>
    <submittedName>
        <fullName evidence="2">5-keto-L-gluconate epimerase</fullName>
    </submittedName>
</protein>